<proteinExistence type="predicted"/>
<dbReference type="Proteomes" id="UP000012040">
    <property type="component" value="Chromosome"/>
</dbReference>
<dbReference type="eggNOG" id="COG1734">
    <property type="taxonomic scope" value="Bacteria"/>
</dbReference>
<keyword evidence="7" id="KW-1185">Reference proteome</keyword>
<protein>
    <recommendedName>
        <fullName evidence="5">Zinc finger DksA/TraR C4-type domain-containing protein</fullName>
    </recommendedName>
</protein>
<feature type="domain" description="Zinc finger DksA/TraR C4-type" evidence="5">
    <location>
        <begin position="85"/>
        <end position="117"/>
    </location>
</feature>
<keyword evidence="3" id="KW-0862">Zinc</keyword>
<sequence>MKSAENDSVLTSDFDLIKKSLLMQKSDILNKHKEFKSLQTASAKAADEADAVVQNLQDNLNIQLHERDRHSLILIDKALSKFSEGSYGKCEACEEMISLRRLQARPLATLCIACMEENESANSSAGRNILQ</sequence>
<dbReference type="PROSITE" id="PS01102">
    <property type="entry name" value="ZF_DKSA_1"/>
    <property type="match status" value="1"/>
</dbReference>
<evidence type="ECO:0000259" key="5">
    <source>
        <dbReference type="Pfam" id="PF01258"/>
    </source>
</evidence>
<dbReference type="STRING" id="1184267.A11Q_2578"/>
<dbReference type="PATRIC" id="fig|1184267.3.peg.2606"/>
<evidence type="ECO:0000256" key="1">
    <source>
        <dbReference type="ARBA" id="ARBA00022723"/>
    </source>
</evidence>
<dbReference type="InterPro" id="IPR037187">
    <property type="entry name" value="DnaK_N"/>
</dbReference>
<dbReference type="Gene3D" id="1.20.120.910">
    <property type="entry name" value="DksA, coiled-coil domain"/>
    <property type="match status" value="1"/>
</dbReference>
<dbReference type="InterPro" id="IPR000962">
    <property type="entry name" value="Znf_DskA_TraR"/>
</dbReference>
<accession>M4VUA5</accession>
<name>M4VUA5_9BACT</name>
<dbReference type="Pfam" id="PF01258">
    <property type="entry name" value="zf-dskA_traR"/>
    <property type="match status" value="1"/>
</dbReference>
<dbReference type="GO" id="GO:0008270">
    <property type="term" value="F:zinc ion binding"/>
    <property type="evidence" value="ECO:0007669"/>
    <property type="project" value="UniProtKB-KW"/>
</dbReference>
<dbReference type="HOGENOM" id="CLU_043144_4_3_7"/>
<dbReference type="KEGG" id="bex:A11Q_2578"/>
<evidence type="ECO:0000256" key="2">
    <source>
        <dbReference type="ARBA" id="ARBA00022771"/>
    </source>
</evidence>
<dbReference type="SUPFAM" id="SSF57716">
    <property type="entry name" value="Glucocorticoid receptor-like (DNA-binding domain)"/>
    <property type="match status" value="1"/>
</dbReference>
<evidence type="ECO:0000313" key="6">
    <source>
        <dbReference type="EMBL" id="AGH96794.1"/>
    </source>
</evidence>
<dbReference type="EMBL" id="CP003537">
    <property type="protein sequence ID" value="AGH96794.1"/>
    <property type="molecule type" value="Genomic_DNA"/>
</dbReference>
<gene>
    <name evidence="6" type="ORF">A11Q_2578</name>
</gene>
<keyword evidence="2" id="KW-0863">Zinc-finger</keyword>
<keyword evidence="1" id="KW-0479">Metal-binding</keyword>
<evidence type="ECO:0000256" key="4">
    <source>
        <dbReference type="PROSITE-ProRule" id="PRU00510"/>
    </source>
</evidence>
<dbReference type="PANTHER" id="PTHR33823:SF4">
    <property type="entry name" value="GENERAL STRESS PROTEIN 16O"/>
    <property type="match status" value="1"/>
</dbReference>
<dbReference type="PANTHER" id="PTHR33823">
    <property type="entry name" value="RNA POLYMERASE-BINDING TRANSCRIPTION FACTOR DKSA-RELATED"/>
    <property type="match status" value="1"/>
</dbReference>
<dbReference type="InterPro" id="IPR020458">
    <property type="entry name" value="Znf_DskA_TraR_CS"/>
</dbReference>
<dbReference type="RefSeq" id="WP_015471284.1">
    <property type="nucleotide sequence ID" value="NC_020813.1"/>
</dbReference>
<feature type="zinc finger region" description="dksA C4-type" evidence="4">
    <location>
        <begin position="90"/>
        <end position="114"/>
    </location>
</feature>
<dbReference type="OrthoDB" id="5296290at2"/>
<organism evidence="6 7">
    <name type="scientific">Pseudobdellovibrio exovorus JSS</name>
    <dbReference type="NCBI Taxonomy" id="1184267"/>
    <lineage>
        <taxon>Bacteria</taxon>
        <taxon>Pseudomonadati</taxon>
        <taxon>Bdellovibrionota</taxon>
        <taxon>Bdellovibrionia</taxon>
        <taxon>Bdellovibrionales</taxon>
        <taxon>Pseudobdellovibrionaceae</taxon>
        <taxon>Pseudobdellovibrio</taxon>
    </lineage>
</organism>
<reference evidence="6 7" key="1">
    <citation type="journal article" date="2013" name="ISME J.">
        <title>By their genes ye shall know them: genomic signatures of predatory bacteria.</title>
        <authorList>
            <person name="Pasternak Z."/>
            <person name="Pietrokovski S."/>
            <person name="Rotem O."/>
            <person name="Gophna U."/>
            <person name="Lurie-Weinberger M.N."/>
            <person name="Jurkevitch E."/>
        </authorList>
    </citation>
    <scope>NUCLEOTIDE SEQUENCE [LARGE SCALE GENOMIC DNA]</scope>
    <source>
        <strain evidence="6 7">JSS</strain>
    </source>
</reference>
<evidence type="ECO:0000256" key="3">
    <source>
        <dbReference type="ARBA" id="ARBA00022833"/>
    </source>
</evidence>
<evidence type="ECO:0000313" key="7">
    <source>
        <dbReference type="Proteomes" id="UP000012040"/>
    </source>
</evidence>
<dbReference type="PROSITE" id="PS51128">
    <property type="entry name" value="ZF_DKSA_2"/>
    <property type="match status" value="1"/>
</dbReference>
<dbReference type="AlphaFoldDB" id="M4VUA5"/>
<dbReference type="SUPFAM" id="SSF109635">
    <property type="entry name" value="DnaK suppressor protein DksA, alpha-hairpin domain"/>
    <property type="match status" value="1"/>
</dbReference>